<evidence type="ECO:0000313" key="1">
    <source>
        <dbReference type="EMBL" id="GFO28102.1"/>
    </source>
</evidence>
<dbReference type="EMBL" id="BLXT01006003">
    <property type="protein sequence ID" value="GFO28102.1"/>
    <property type="molecule type" value="Genomic_DNA"/>
</dbReference>
<gene>
    <name evidence="1" type="ORF">PoB_005460700</name>
</gene>
<organism evidence="1 2">
    <name type="scientific">Plakobranchus ocellatus</name>
    <dbReference type="NCBI Taxonomy" id="259542"/>
    <lineage>
        <taxon>Eukaryota</taxon>
        <taxon>Metazoa</taxon>
        <taxon>Spiralia</taxon>
        <taxon>Lophotrochozoa</taxon>
        <taxon>Mollusca</taxon>
        <taxon>Gastropoda</taxon>
        <taxon>Heterobranchia</taxon>
        <taxon>Euthyneura</taxon>
        <taxon>Panpulmonata</taxon>
        <taxon>Sacoglossa</taxon>
        <taxon>Placobranchoidea</taxon>
        <taxon>Plakobranchidae</taxon>
        <taxon>Plakobranchus</taxon>
    </lineage>
</organism>
<comment type="caution">
    <text evidence="1">The sequence shown here is derived from an EMBL/GenBank/DDBJ whole genome shotgun (WGS) entry which is preliminary data.</text>
</comment>
<evidence type="ECO:0000313" key="2">
    <source>
        <dbReference type="Proteomes" id="UP000735302"/>
    </source>
</evidence>
<name>A0AAV4C9R7_9GAST</name>
<dbReference type="Proteomes" id="UP000735302">
    <property type="component" value="Unassembled WGS sequence"/>
</dbReference>
<dbReference type="AlphaFoldDB" id="A0AAV4C9R7"/>
<keyword evidence="2" id="KW-1185">Reference proteome</keyword>
<sequence>MGDVYDGQRSRSNLMYWWLMQFAHLLQGDLRLQGPSQACPFVPGRNTGEKGLCRARSLAIEPPTTYIVRNQNRIKLALRKKQCGAVLRQRVLYRPKTLLLPTSMIIDATARSHARKRTE</sequence>
<reference evidence="1 2" key="1">
    <citation type="journal article" date="2021" name="Elife">
        <title>Chloroplast acquisition without the gene transfer in kleptoplastic sea slugs, Plakobranchus ocellatus.</title>
        <authorList>
            <person name="Maeda T."/>
            <person name="Takahashi S."/>
            <person name="Yoshida T."/>
            <person name="Shimamura S."/>
            <person name="Takaki Y."/>
            <person name="Nagai Y."/>
            <person name="Toyoda A."/>
            <person name="Suzuki Y."/>
            <person name="Arimoto A."/>
            <person name="Ishii H."/>
            <person name="Satoh N."/>
            <person name="Nishiyama T."/>
            <person name="Hasebe M."/>
            <person name="Maruyama T."/>
            <person name="Minagawa J."/>
            <person name="Obokata J."/>
            <person name="Shigenobu S."/>
        </authorList>
    </citation>
    <scope>NUCLEOTIDE SEQUENCE [LARGE SCALE GENOMIC DNA]</scope>
</reference>
<protein>
    <submittedName>
        <fullName evidence="1">Uncharacterized protein</fullName>
    </submittedName>
</protein>
<proteinExistence type="predicted"/>
<accession>A0AAV4C9R7</accession>